<dbReference type="PANTHER" id="PTHR14207">
    <property type="entry name" value="STEROL ISOMERASE"/>
    <property type="match status" value="1"/>
</dbReference>
<evidence type="ECO:0000256" key="5">
    <source>
        <dbReference type="ARBA" id="ARBA00022955"/>
    </source>
</evidence>
<feature type="transmembrane region" description="Helical" evidence="15">
    <location>
        <begin position="165"/>
        <end position="184"/>
    </location>
</feature>
<evidence type="ECO:0000313" key="17">
    <source>
        <dbReference type="EMBL" id="KAL2267791.1"/>
    </source>
</evidence>
<name>A0ABR4DBR7_9PEZI</name>
<keyword evidence="10" id="KW-1207">Sterol metabolism</keyword>
<keyword evidence="9 13" id="KW-0472">Membrane</keyword>
<feature type="transmembrane region" description="Helical" evidence="15">
    <location>
        <begin position="40"/>
        <end position="60"/>
    </location>
</feature>
<evidence type="ECO:0000256" key="2">
    <source>
        <dbReference type="ARBA" id="ARBA00008337"/>
    </source>
</evidence>
<reference evidence="17 18" key="1">
    <citation type="journal article" date="2024" name="Commun. Biol.">
        <title>Comparative genomic analysis of thermophilic fungi reveals convergent evolutionary adaptations and gene losses.</title>
        <authorList>
            <person name="Steindorff A.S."/>
            <person name="Aguilar-Pontes M.V."/>
            <person name="Robinson A.J."/>
            <person name="Andreopoulos B."/>
            <person name="LaButti K."/>
            <person name="Kuo A."/>
            <person name="Mondo S."/>
            <person name="Riley R."/>
            <person name="Otillar R."/>
            <person name="Haridas S."/>
            <person name="Lipzen A."/>
            <person name="Grimwood J."/>
            <person name="Schmutz J."/>
            <person name="Clum A."/>
            <person name="Reid I.D."/>
            <person name="Moisan M.C."/>
            <person name="Butler G."/>
            <person name="Nguyen T.T.M."/>
            <person name="Dewar K."/>
            <person name="Conant G."/>
            <person name="Drula E."/>
            <person name="Henrissat B."/>
            <person name="Hansel C."/>
            <person name="Singer S."/>
            <person name="Hutchinson M.I."/>
            <person name="de Vries R.P."/>
            <person name="Natvig D.O."/>
            <person name="Powell A.J."/>
            <person name="Tsang A."/>
            <person name="Grigoriev I.V."/>
        </authorList>
    </citation>
    <scope>NUCLEOTIDE SEQUENCE [LARGE SCALE GENOMIC DNA]</scope>
    <source>
        <strain evidence="17 18">ATCC 22073</strain>
    </source>
</reference>
<evidence type="ECO:0000256" key="13">
    <source>
        <dbReference type="PROSITE-ProRule" id="PRU01087"/>
    </source>
</evidence>
<evidence type="ECO:0000259" key="16">
    <source>
        <dbReference type="PROSITE" id="PS51751"/>
    </source>
</evidence>
<keyword evidence="18" id="KW-1185">Reference proteome</keyword>
<feature type="compositionally biased region" description="Polar residues" evidence="14">
    <location>
        <begin position="247"/>
        <end position="257"/>
    </location>
</feature>
<dbReference type="PANTHER" id="PTHR14207:SF0">
    <property type="entry name" value="3-BETA-HYDROXYSTEROID-DELTA(8),DELTA(7)-ISOMERASE"/>
    <property type="match status" value="1"/>
</dbReference>
<dbReference type="InterPro" id="IPR007905">
    <property type="entry name" value="EBP"/>
</dbReference>
<comment type="subcellular location">
    <subcellularLocation>
        <location evidence="1">Membrane</location>
        <topology evidence="1">Multi-pass membrane protein</topology>
    </subcellularLocation>
</comment>
<organism evidence="17 18">
    <name type="scientific">Remersonia thermophila</name>
    <dbReference type="NCBI Taxonomy" id="72144"/>
    <lineage>
        <taxon>Eukaryota</taxon>
        <taxon>Fungi</taxon>
        <taxon>Dikarya</taxon>
        <taxon>Ascomycota</taxon>
        <taxon>Pezizomycotina</taxon>
        <taxon>Sordariomycetes</taxon>
        <taxon>Sordariomycetidae</taxon>
        <taxon>Sordariales</taxon>
        <taxon>Sordariales incertae sedis</taxon>
        <taxon>Remersonia</taxon>
    </lineage>
</organism>
<keyword evidence="11" id="KW-0753">Steroid metabolism</keyword>
<evidence type="ECO:0000256" key="10">
    <source>
        <dbReference type="ARBA" id="ARBA00023166"/>
    </source>
</evidence>
<evidence type="ECO:0000256" key="3">
    <source>
        <dbReference type="ARBA" id="ARBA00022516"/>
    </source>
</evidence>
<feature type="region of interest" description="Disordered" evidence="14">
    <location>
        <begin position="247"/>
        <end position="276"/>
    </location>
</feature>
<keyword evidence="3" id="KW-0444">Lipid biosynthesis</keyword>
<dbReference type="InterPro" id="IPR033118">
    <property type="entry name" value="EXPERA"/>
</dbReference>
<evidence type="ECO:0000256" key="14">
    <source>
        <dbReference type="SAM" id="MobiDB-lite"/>
    </source>
</evidence>
<evidence type="ECO:0000256" key="4">
    <source>
        <dbReference type="ARBA" id="ARBA00022692"/>
    </source>
</evidence>
<feature type="domain" description="EXPERA" evidence="16">
    <location>
        <begin position="74"/>
        <end position="220"/>
    </location>
</feature>
<keyword evidence="12" id="KW-0413">Isomerase</keyword>
<evidence type="ECO:0000256" key="6">
    <source>
        <dbReference type="ARBA" id="ARBA00022989"/>
    </source>
</evidence>
<dbReference type="PROSITE" id="PS51751">
    <property type="entry name" value="EXPERA"/>
    <property type="match status" value="1"/>
</dbReference>
<evidence type="ECO:0000256" key="11">
    <source>
        <dbReference type="ARBA" id="ARBA00023221"/>
    </source>
</evidence>
<gene>
    <name evidence="17" type="ORF">VTJ83DRAFT_5068</name>
</gene>
<keyword evidence="5" id="KW-0752">Steroid biosynthesis</keyword>
<evidence type="ECO:0000256" key="12">
    <source>
        <dbReference type="ARBA" id="ARBA00023235"/>
    </source>
</evidence>
<keyword evidence="4 13" id="KW-0812">Transmembrane</keyword>
<evidence type="ECO:0000256" key="7">
    <source>
        <dbReference type="ARBA" id="ARBA00023011"/>
    </source>
</evidence>
<proteinExistence type="inferred from homology"/>
<feature type="transmembrane region" description="Helical" evidence="15">
    <location>
        <begin position="72"/>
        <end position="92"/>
    </location>
</feature>
<keyword evidence="7" id="KW-0756">Sterol biosynthesis</keyword>
<evidence type="ECO:0000256" key="8">
    <source>
        <dbReference type="ARBA" id="ARBA00023098"/>
    </source>
</evidence>
<sequence length="276" mass="30488">MWPFSAASSSAGSASPAHPYYPTTATIGGGYTPNTLSTPTLLAIFATGCTAILGATSLGVPRLAARRGIRLSYADLGTVMWFVLCGFIHTFFEGYFAYNFRAMGSLQDIFGQLWKEYSLSDSRYLTKSAPVLCIEAFTAIFWGPLSFLIAYFVTTDHPLRHPLTILVSSGQLYGTVLYFATAVFDETIYGKAYSRPEPYYFYGYYILMNGFWIVIPATVIFNSFKAWTRTVEALILLDQEVQQSQRAPHQVHYSSPAPSIAYSTGSSQSGKSKKRA</sequence>
<dbReference type="GeneID" id="98126271"/>
<accession>A0ABR4DBR7</accession>
<dbReference type="EMBL" id="JAZGUE010000004">
    <property type="protein sequence ID" value="KAL2267791.1"/>
    <property type="molecule type" value="Genomic_DNA"/>
</dbReference>
<comment type="similarity">
    <text evidence="2">Belongs to the EBP family.</text>
</comment>
<protein>
    <recommendedName>
        <fullName evidence="16">EXPERA domain-containing protein</fullName>
    </recommendedName>
</protein>
<keyword evidence="6 13" id="KW-1133">Transmembrane helix</keyword>
<evidence type="ECO:0000256" key="15">
    <source>
        <dbReference type="SAM" id="Phobius"/>
    </source>
</evidence>
<dbReference type="Pfam" id="PF05241">
    <property type="entry name" value="EBP"/>
    <property type="match status" value="1"/>
</dbReference>
<evidence type="ECO:0000313" key="18">
    <source>
        <dbReference type="Proteomes" id="UP001600064"/>
    </source>
</evidence>
<feature type="transmembrane region" description="Helical" evidence="15">
    <location>
        <begin position="204"/>
        <end position="224"/>
    </location>
</feature>
<dbReference type="RefSeq" id="XP_070866518.1">
    <property type="nucleotide sequence ID" value="XM_071011627.1"/>
</dbReference>
<keyword evidence="8" id="KW-0443">Lipid metabolism</keyword>
<evidence type="ECO:0000256" key="1">
    <source>
        <dbReference type="ARBA" id="ARBA00004141"/>
    </source>
</evidence>
<evidence type="ECO:0000256" key="9">
    <source>
        <dbReference type="ARBA" id="ARBA00023136"/>
    </source>
</evidence>
<dbReference type="Proteomes" id="UP001600064">
    <property type="component" value="Unassembled WGS sequence"/>
</dbReference>
<feature type="transmembrane region" description="Helical" evidence="15">
    <location>
        <begin position="129"/>
        <end position="153"/>
    </location>
</feature>
<comment type="caution">
    <text evidence="17">The sequence shown here is derived from an EMBL/GenBank/DDBJ whole genome shotgun (WGS) entry which is preliminary data.</text>
</comment>